<evidence type="ECO:0000313" key="2">
    <source>
        <dbReference type="Proteomes" id="UP001055811"/>
    </source>
</evidence>
<organism evidence="1 2">
    <name type="scientific">Cichorium intybus</name>
    <name type="common">Chicory</name>
    <dbReference type="NCBI Taxonomy" id="13427"/>
    <lineage>
        <taxon>Eukaryota</taxon>
        <taxon>Viridiplantae</taxon>
        <taxon>Streptophyta</taxon>
        <taxon>Embryophyta</taxon>
        <taxon>Tracheophyta</taxon>
        <taxon>Spermatophyta</taxon>
        <taxon>Magnoliopsida</taxon>
        <taxon>eudicotyledons</taxon>
        <taxon>Gunneridae</taxon>
        <taxon>Pentapetalae</taxon>
        <taxon>asterids</taxon>
        <taxon>campanulids</taxon>
        <taxon>Asterales</taxon>
        <taxon>Asteraceae</taxon>
        <taxon>Cichorioideae</taxon>
        <taxon>Cichorieae</taxon>
        <taxon>Cichoriinae</taxon>
        <taxon>Cichorium</taxon>
    </lineage>
</organism>
<comment type="caution">
    <text evidence="1">The sequence shown here is derived from an EMBL/GenBank/DDBJ whole genome shotgun (WGS) entry which is preliminary data.</text>
</comment>
<reference evidence="2" key="1">
    <citation type="journal article" date="2022" name="Mol. Ecol. Resour.">
        <title>The genomes of chicory, endive, great burdock and yacon provide insights into Asteraceae palaeo-polyploidization history and plant inulin production.</title>
        <authorList>
            <person name="Fan W."/>
            <person name="Wang S."/>
            <person name="Wang H."/>
            <person name="Wang A."/>
            <person name="Jiang F."/>
            <person name="Liu H."/>
            <person name="Zhao H."/>
            <person name="Xu D."/>
            <person name="Zhang Y."/>
        </authorList>
    </citation>
    <scope>NUCLEOTIDE SEQUENCE [LARGE SCALE GENOMIC DNA]</scope>
    <source>
        <strain evidence="2">cv. Punajuju</strain>
    </source>
</reference>
<dbReference type="Proteomes" id="UP001055811">
    <property type="component" value="Linkage Group LG01"/>
</dbReference>
<dbReference type="EMBL" id="CM042009">
    <property type="protein sequence ID" value="KAI3790293.1"/>
    <property type="molecule type" value="Genomic_DNA"/>
</dbReference>
<reference evidence="1 2" key="2">
    <citation type="journal article" date="2022" name="Mol. Ecol. Resour.">
        <title>The genomes of chicory, endive, great burdock and yacon provide insights into Asteraceae paleo-polyploidization history and plant inulin production.</title>
        <authorList>
            <person name="Fan W."/>
            <person name="Wang S."/>
            <person name="Wang H."/>
            <person name="Wang A."/>
            <person name="Jiang F."/>
            <person name="Liu H."/>
            <person name="Zhao H."/>
            <person name="Xu D."/>
            <person name="Zhang Y."/>
        </authorList>
    </citation>
    <scope>NUCLEOTIDE SEQUENCE [LARGE SCALE GENOMIC DNA]</scope>
    <source>
        <strain evidence="2">cv. Punajuju</strain>
        <tissue evidence="1">Leaves</tissue>
    </source>
</reference>
<name>A0ACB9H4P0_CICIN</name>
<gene>
    <name evidence="1" type="ORF">L2E82_03235</name>
</gene>
<accession>A0ACB9H4P0</accession>
<evidence type="ECO:0000313" key="1">
    <source>
        <dbReference type="EMBL" id="KAI3790293.1"/>
    </source>
</evidence>
<protein>
    <submittedName>
        <fullName evidence="1">Uncharacterized protein</fullName>
    </submittedName>
</protein>
<keyword evidence="2" id="KW-1185">Reference proteome</keyword>
<proteinExistence type="predicted"/>
<sequence>MDPRFKMKLVEFSFTKIYGDHAGSSIKTVDDGIHELYSKYVGLPLPLDLPNGDSGIGDSRVVKQEDDAGAGGLGNGLALTDFDFYIMESTSQQSKSELDQYLEESLLPRIHEFDVMGWWKLNKSKYPILSKMARDILTIPVSSVGPESVFETCVKEMDRNRCELRPEMVEALYCAKDWMRCEVVESMEANLKMEFPI</sequence>